<feature type="region of interest" description="Disordered" evidence="1">
    <location>
        <begin position="382"/>
        <end position="406"/>
    </location>
</feature>
<keyword evidence="3" id="KW-1185">Reference proteome</keyword>
<dbReference type="Proteomes" id="UP000192726">
    <property type="component" value="Chromosome"/>
</dbReference>
<name>A0A1V0TZU6_9ACTN</name>
<proteinExistence type="predicted"/>
<dbReference type="OrthoDB" id="3661391at2"/>
<feature type="compositionally biased region" description="Pro residues" evidence="1">
    <location>
        <begin position="387"/>
        <end position="399"/>
    </location>
</feature>
<accession>A0A1V0TZU6</accession>
<dbReference type="AlphaFoldDB" id="A0A1V0TZU6"/>
<dbReference type="KEGG" id="sgv:B1H19_32735"/>
<evidence type="ECO:0000313" key="3">
    <source>
        <dbReference type="Proteomes" id="UP000192726"/>
    </source>
</evidence>
<organism evidence="2 3">
    <name type="scientific">Streptomyces gilvosporeus</name>
    <dbReference type="NCBI Taxonomy" id="553510"/>
    <lineage>
        <taxon>Bacteria</taxon>
        <taxon>Bacillati</taxon>
        <taxon>Actinomycetota</taxon>
        <taxon>Actinomycetes</taxon>
        <taxon>Kitasatosporales</taxon>
        <taxon>Streptomycetaceae</taxon>
        <taxon>Streptomyces</taxon>
    </lineage>
</organism>
<sequence length="568" mass="62275">MPVPSLRRARRRRPRWNTVAEEAQVLGVARTLTSATRLLDVMRLLPPQDGIGVSYTINPGSAFADGLAEYFTGRGGRLLSWREATRRSFDLAVACAVHPSMRRLDAPLMVMPHGAGYNRLVVESTGEPGVPAGLSRRELTRWGRVLPAVIGVSHADQIGRLRQTCPRAVPRAQLIGDYCWERITDSLGRRDLYRAGMGVGAGRRLVVINSTWSEHSLLGRHPDLPLKLVTALPADEFAVALVLHPNVWIRHSRQRVFARLRREMDAGLLVLPPEEGWRAALIASDWVVGDHGSTTFYAAGLERVLLLAATGLDELDPASPTADFGRSAERLDPDGDLLDQLLTAAEKHAPESLQEIFDRQVGVRGTAGRRHQEAMYPFFARRNIPLPTDPPEPDPVPAPRPERTPGPTTYEVAGEVLPDGSVALRRWPVAARRPIEEPRGFLAVTDLEVYSVWQATAAVLARTVLDAEPAPADWLHHHIQDSSAGLDVAVAALDDDRALLLLRRGGILLEAHAPQPWGEPRPRLDPLLLGAAVNVWLDAARTAEELTERGLVVRTGSRALKVSFTAPP</sequence>
<gene>
    <name evidence="2" type="ORF">B1H19_32735</name>
</gene>
<protein>
    <recommendedName>
        <fullName evidence="4">Translation initiation factor IF-2</fullName>
    </recommendedName>
</protein>
<evidence type="ECO:0008006" key="4">
    <source>
        <dbReference type="Google" id="ProtNLM"/>
    </source>
</evidence>
<dbReference type="EMBL" id="CP020569">
    <property type="protein sequence ID" value="ARF58318.1"/>
    <property type="molecule type" value="Genomic_DNA"/>
</dbReference>
<evidence type="ECO:0000313" key="2">
    <source>
        <dbReference type="EMBL" id="ARF58318.1"/>
    </source>
</evidence>
<reference evidence="2 3" key="1">
    <citation type="submission" date="2017-04" db="EMBL/GenBank/DDBJ databases">
        <title>Complete Genome Sequence of Streptomyces gilvosporeus F607, a Capable Producer of Natamycin.</title>
        <authorList>
            <person name="Zong G."/>
            <person name="Zhong C."/>
            <person name="Fu J."/>
            <person name="Qin R."/>
            <person name="Cao G."/>
        </authorList>
    </citation>
    <scope>NUCLEOTIDE SEQUENCE [LARGE SCALE GENOMIC DNA]</scope>
    <source>
        <strain evidence="2 3">F607</strain>
    </source>
</reference>
<evidence type="ECO:0000256" key="1">
    <source>
        <dbReference type="SAM" id="MobiDB-lite"/>
    </source>
</evidence>
<dbReference type="STRING" id="553510.B1H19_32735"/>
<dbReference type="RefSeq" id="WP_083108515.1">
    <property type="nucleotide sequence ID" value="NZ_CP020569.1"/>
</dbReference>